<evidence type="ECO:0000313" key="1">
    <source>
        <dbReference type="EMBL" id="PYE48677.1"/>
    </source>
</evidence>
<name>A0A318S0F9_9DEIO</name>
<protein>
    <recommendedName>
        <fullName evidence="3">DUF177 domain-containing protein</fullName>
    </recommendedName>
</protein>
<reference evidence="1 2" key="1">
    <citation type="submission" date="2018-06" db="EMBL/GenBank/DDBJ databases">
        <title>Genomic Encyclopedia of Type Strains, Phase IV (KMG-IV): sequencing the most valuable type-strain genomes for metagenomic binning, comparative biology and taxonomic classification.</title>
        <authorList>
            <person name="Goeker M."/>
        </authorList>
    </citation>
    <scope>NUCLEOTIDE SEQUENCE [LARGE SCALE GENOMIC DNA]</scope>
    <source>
        <strain evidence="1 2">DSM 18048</strain>
    </source>
</reference>
<dbReference type="InterPro" id="IPR003772">
    <property type="entry name" value="YceD"/>
</dbReference>
<evidence type="ECO:0008006" key="3">
    <source>
        <dbReference type="Google" id="ProtNLM"/>
    </source>
</evidence>
<dbReference type="AlphaFoldDB" id="A0A318S0F9"/>
<evidence type="ECO:0000313" key="2">
    <source>
        <dbReference type="Proteomes" id="UP000248326"/>
    </source>
</evidence>
<organism evidence="1 2">
    <name type="scientific">Deinococcus yavapaiensis KR-236</name>
    <dbReference type="NCBI Taxonomy" id="694435"/>
    <lineage>
        <taxon>Bacteria</taxon>
        <taxon>Thermotogati</taxon>
        <taxon>Deinococcota</taxon>
        <taxon>Deinococci</taxon>
        <taxon>Deinococcales</taxon>
        <taxon>Deinococcaceae</taxon>
        <taxon>Deinococcus</taxon>
    </lineage>
</organism>
<accession>A0A318S0F9</accession>
<dbReference type="OrthoDB" id="9790372at2"/>
<dbReference type="RefSeq" id="WP_110888841.1">
    <property type="nucleotide sequence ID" value="NZ_QJSX01000027.1"/>
</dbReference>
<sequence>MTNEAPILNVARLLRSQGDVEVSGELSELRYEQGGEERVLRFAEPAKFQLSANTLGGDDMWLSGRFRPTLVLECGRCLRPVETPVGVKVGTLMRYDPSVTEPHLDEGESGEEVFLFGDTNVDLSALLAESTLVEAPAVVLHDPNCKGLCQVCGTDLNDSTCAHEAVVPIEAPGQAHELHLEEDSPFAKLRGLELPDE</sequence>
<dbReference type="Pfam" id="PF02620">
    <property type="entry name" value="YceD"/>
    <property type="match status" value="1"/>
</dbReference>
<gene>
    <name evidence="1" type="ORF">DES52_12711</name>
</gene>
<dbReference type="Proteomes" id="UP000248326">
    <property type="component" value="Unassembled WGS sequence"/>
</dbReference>
<dbReference type="EMBL" id="QJSX01000027">
    <property type="protein sequence ID" value="PYE48677.1"/>
    <property type="molecule type" value="Genomic_DNA"/>
</dbReference>
<comment type="caution">
    <text evidence="1">The sequence shown here is derived from an EMBL/GenBank/DDBJ whole genome shotgun (WGS) entry which is preliminary data.</text>
</comment>
<proteinExistence type="predicted"/>
<keyword evidence="2" id="KW-1185">Reference proteome</keyword>